<sequence>MHSGALISVGACMLAFVLANPIGKGNDHFKPNIPYCHGHGYYKGGQCHCYARFNGTRCEEYLAHECTTDADCGSKYAYCMHKMTACRLSLYCKDRSGCVSSIISLVSSDLDFRLGCFVVSESFRFTLHLSDHFLHSVIFPDHFLHSVIFPDHFLHSVILRDHFLHSVILRDHFLHIIMCFPVANI</sequence>
<evidence type="ECO:0000313" key="2">
    <source>
        <dbReference type="Proteomes" id="UP000005239"/>
    </source>
</evidence>
<proteinExistence type="predicted"/>
<dbReference type="AlphaFoldDB" id="A0A2A6BTY5"/>
<dbReference type="Gene3D" id="2.10.25.10">
    <property type="entry name" value="Laminin"/>
    <property type="match status" value="1"/>
</dbReference>
<organism evidence="1 2">
    <name type="scientific">Pristionchus pacificus</name>
    <name type="common">Parasitic nematode worm</name>
    <dbReference type="NCBI Taxonomy" id="54126"/>
    <lineage>
        <taxon>Eukaryota</taxon>
        <taxon>Metazoa</taxon>
        <taxon>Ecdysozoa</taxon>
        <taxon>Nematoda</taxon>
        <taxon>Chromadorea</taxon>
        <taxon>Rhabditida</taxon>
        <taxon>Rhabditina</taxon>
        <taxon>Diplogasteromorpha</taxon>
        <taxon>Diplogasteroidea</taxon>
        <taxon>Neodiplogasteridae</taxon>
        <taxon>Pristionchus</taxon>
    </lineage>
</organism>
<dbReference type="EnsemblMetazoa" id="PPA01435.1">
    <property type="protein sequence ID" value="PPA01435.1"/>
    <property type="gene ID" value="WBGene00090989"/>
</dbReference>
<reference evidence="2" key="1">
    <citation type="journal article" date="2008" name="Nat. Genet.">
        <title>The Pristionchus pacificus genome provides a unique perspective on nematode lifestyle and parasitism.</title>
        <authorList>
            <person name="Dieterich C."/>
            <person name="Clifton S.W."/>
            <person name="Schuster L.N."/>
            <person name="Chinwalla A."/>
            <person name="Delehaunty K."/>
            <person name="Dinkelacker I."/>
            <person name="Fulton L."/>
            <person name="Fulton R."/>
            <person name="Godfrey J."/>
            <person name="Minx P."/>
            <person name="Mitreva M."/>
            <person name="Roeseler W."/>
            <person name="Tian H."/>
            <person name="Witte H."/>
            <person name="Yang S.P."/>
            <person name="Wilson R.K."/>
            <person name="Sommer R.J."/>
        </authorList>
    </citation>
    <scope>NUCLEOTIDE SEQUENCE [LARGE SCALE GENOMIC DNA]</scope>
    <source>
        <strain evidence="2">PS312</strain>
    </source>
</reference>
<accession>A0A2A6BTY5</accession>
<keyword evidence="2" id="KW-1185">Reference proteome</keyword>
<evidence type="ECO:0000313" key="1">
    <source>
        <dbReference type="EnsemblMetazoa" id="PPA01435.1"/>
    </source>
</evidence>
<accession>A0A8R1Y5B8</accession>
<dbReference type="Proteomes" id="UP000005239">
    <property type="component" value="Unassembled WGS sequence"/>
</dbReference>
<gene>
    <name evidence="1" type="primary">WBGene00090989</name>
</gene>
<reference evidence="1" key="2">
    <citation type="submission" date="2022-06" db="UniProtKB">
        <authorList>
            <consortium name="EnsemblMetazoa"/>
        </authorList>
    </citation>
    <scope>IDENTIFICATION</scope>
    <source>
        <strain evidence="1">PS312</strain>
    </source>
</reference>
<protein>
    <submittedName>
        <fullName evidence="1">Uncharacterized protein</fullName>
    </submittedName>
</protein>
<name>A0A2A6BTY5_PRIPA</name>